<dbReference type="GO" id="GO:0008726">
    <property type="term" value="F:alkanesulfonate monooxygenase activity"/>
    <property type="evidence" value="ECO:0007669"/>
    <property type="project" value="TreeGrafter"/>
</dbReference>
<protein>
    <submittedName>
        <fullName evidence="6">Unannotated protein</fullName>
    </submittedName>
</protein>
<feature type="domain" description="Luciferase-like" evidence="5">
    <location>
        <begin position="1"/>
        <end position="223"/>
    </location>
</feature>
<dbReference type="InterPro" id="IPR036661">
    <property type="entry name" value="Luciferase-like_sf"/>
</dbReference>
<proteinExistence type="predicted"/>
<dbReference type="SUPFAM" id="SSF51679">
    <property type="entry name" value="Bacterial luciferase-like"/>
    <property type="match status" value="1"/>
</dbReference>
<dbReference type="Gene3D" id="3.20.20.30">
    <property type="entry name" value="Luciferase-like domain"/>
    <property type="match status" value="1"/>
</dbReference>
<dbReference type="PANTHER" id="PTHR42847">
    <property type="entry name" value="ALKANESULFONATE MONOOXYGENASE"/>
    <property type="match status" value="1"/>
</dbReference>
<evidence type="ECO:0000256" key="3">
    <source>
        <dbReference type="ARBA" id="ARBA00023002"/>
    </source>
</evidence>
<organism evidence="6">
    <name type="scientific">freshwater metagenome</name>
    <dbReference type="NCBI Taxonomy" id="449393"/>
    <lineage>
        <taxon>unclassified sequences</taxon>
        <taxon>metagenomes</taxon>
        <taxon>ecological metagenomes</taxon>
    </lineage>
</organism>
<evidence type="ECO:0000259" key="5">
    <source>
        <dbReference type="Pfam" id="PF00296"/>
    </source>
</evidence>
<dbReference type="InterPro" id="IPR011251">
    <property type="entry name" value="Luciferase-like_dom"/>
</dbReference>
<accession>A0A6J6CYE7</accession>
<sequence>MKISVGLPTHHVDSLDEWCTAEAITEMSQACEAAGADAVFVTDHPAPDVKFLAKGGHHALDPFVALTVASVATSKLRLHFNLAILAYRNPFISAKAIATLDLISNGRVILGTGAGYLAPEFAAVGGDFDRRNDVTDEAIRAMRAVWSGEPVTMTGLHFDAVDTIALPLPVQKPSPPIWIGGNSNRAIRRSVELADGWNPMPSPAQASRMLRTPPIETIEDLERRIGDLRVASEKGGREVPPEVIFTPIGYAHFSGAFPDAAQFVDDVAAYSAIGVSTLTINLPGKTRAEFIESVEWLGAEVISNIDS</sequence>
<keyword evidence="4" id="KW-0503">Monooxygenase</keyword>
<dbReference type="InterPro" id="IPR050172">
    <property type="entry name" value="SsuD_RutA_monooxygenase"/>
</dbReference>
<evidence type="ECO:0000256" key="2">
    <source>
        <dbReference type="ARBA" id="ARBA00022643"/>
    </source>
</evidence>
<evidence type="ECO:0000256" key="1">
    <source>
        <dbReference type="ARBA" id="ARBA00022630"/>
    </source>
</evidence>
<evidence type="ECO:0000313" key="6">
    <source>
        <dbReference type="EMBL" id="CAB4556155.1"/>
    </source>
</evidence>
<dbReference type="EMBL" id="CAEZSU010000128">
    <property type="protein sequence ID" value="CAB4556155.1"/>
    <property type="molecule type" value="Genomic_DNA"/>
</dbReference>
<dbReference type="Pfam" id="PF00296">
    <property type="entry name" value="Bac_luciferase"/>
    <property type="match status" value="1"/>
</dbReference>
<dbReference type="NCBIfam" id="TIGR03619">
    <property type="entry name" value="F420_Rv2161c"/>
    <property type="match status" value="1"/>
</dbReference>
<dbReference type="GO" id="GO:0046306">
    <property type="term" value="P:alkanesulfonate catabolic process"/>
    <property type="evidence" value="ECO:0007669"/>
    <property type="project" value="TreeGrafter"/>
</dbReference>
<evidence type="ECO:0000256" key="4">
    <source>
        <dbReference type="ARBA" id="ARBA00023033"/>
    </source>
</evidence>
<name>A0A6J6CYE7_9ZZZZ</name>
<dbReference type="AlphaFoldDB" id="A0A6J6CYE7"/>
<dbReference type="InterPro" id="IPR019921">
    <property type="entry name" value="Lucif-like_OxRdtase_Rv2161c"/>
</dbReference>
<keyword evidence="3" id="KW-0560">Oxidoreductase</keyword>
<gene>
    <name evidence="6" type="ORF">UFOPK1495_01195</name>
</gene>
<dbReference type="PANTHER" id="PTHR42847:SF4">
    <property type="entry name" value="ALKANESULFONATE MONOOXYGENASE-RELATED"/>
    <property type="match status" value="1"/>
</dbReference>
<keyword evidence="2" id="KW-0288">FMN</keyword>
<keyword evidence="1" id="KW-0285">Flavoprotein</keyword>
<reference evidence="6" key="1">
    <citation type="submission" date="2020-05" db="EMBL/GenBank/DDBJ databases">
        <authorList>
            <person name="Chiriac C."/>
            <person name="Salcher M."/>
            <person name="Ghai R."/>
            <person name="Kavagutti S V."/>
        </authorList>
    </citation>
    <scope>NUCLEOTIDE SEQUENCE</scope>
</reference>